<dbReference type="EMBL" id="FIFN01000014">
    <property type="protein sequence ID" value="CYU20162.1"/>
    <property type="molecule type" value="Genomic_DNA"/>
</dbReference>
<sequence>MNQLEFNKNQLQMDYFSDSYRKFEDDFYRHSKLVIPLTFLTDDLMKSMASSGINYFVLNKEKSKDNRDHYFIFKIETYNDNKLIRKFIYQKTTTSLT</sequence>
<reference evidence="1 2" key="1">
    <citation type="submission" date="2016-02" db="EMBL/GenBank/DDBJ databases">
        <authorList>
            <consortium name="Pathogen Informatics"/>
        </authorList>
    </citation>
    <scope>NUCLEOTIDE SEQUENCE [LARGE SCALE GENOMIC DNA]</scope>
    <source>
        <strain evidence="1 2">LSS100</strain>
    </source>
</reference>
<evidence type="ECO:0000313" key="2">
    <source>
        <dbReference type="Proteomes" id="UP000072003"/>
    </source>
</evidence>
<dbReference type="Pfam" id="PF19385">
    <property type="entry name" value="DUF5960"/>
    <property type="match status" value="1"/>
</dbReference>
<proteinExistence type="predicted"/>
<dbReference type="Proteomes" id="UP000072003">
    <property type="component" value="Unassembled WGS sequence"/>
</dbReference>
<protein>
    <submittedName>
        <fullName evidence="1">Uncharacterized protein</fullName>
    </submittedName>
</protein>
<dbReference type="InterPro" id="IPR046004">
    <property type="entry name" value="DUF5960"/>
</dbReference>
<dbReference type="AlphaFoldDB" id="A0A116K6C7"/>
<organism evidence="1 2">
    <name type="scientific">Streptococcus suis</name>
    <dbReference type="NCBI Taxonomy" id="1307"/>
    <lineage>
        <taxon>Bacteria</taxon>
        <taxon>Bacillati</taxon>
        <taxon>Bacillota</taxon>
        <taxon>Bacilli</taxon>
        <taxon>Lactobacillales</taxon>
        <taxon>Streptococcaceae</taxon>
        <taxon>Streptococcus</taxon>
    </lineage>
</organism>
<gene>
    <name evidence="1" type="ORF">ERS132462_01436</name>
</gene>
<dbReference type="RefSeq" id="WP_024399432.1">
    <property type="nucleotide sequence ID" value="NZ_CEDC01000011.1"/>
</dbReference>
<accession>A0A116K6C7</accession>
<evidence type="ECO:0000313" key="1">
    <source>
        <dbReference type="EMBL" id="CYU20162.1"/>
    </source>
</evidence>
<name>A0A116K6C7_STRSU</name>